<evidence type="ECO:0000256" key="7">
    <source>
        <dbReference type="ARBA" id="ARBA00023163"/>
    </source>
</evidence>
<evidence type="ECO:0000313" key="11">
    <source>
        <dbReference type="EMBL" id="KAH0812364.1"/>
    </source>
</evidence>
<dbReference type="EMBL" id="JABDTM020026115">
    <property type="protein sequence ID" value="KAH0812364.1"/>
    <property type="molecule type" value="Genomic_DNA"/>
</dbReference>
<evidence type="ECO:0000256" key="9">
    <source>
        <dbReference type="SAM" id="MobiDB-lite"/>
    </source>
</evidence>
<keyword evidence="7" id="KW-0804">Transcription</keyword>
<keyword evidence="4" id="KW-0862">Zinc</keyword>
<feature type="domain" description="DUF4772" evidence="10">
    <location>
        <begin position="5"/>
        <end position="124"/>
    </location>
</feature>
<keyword evidence="6" id="KW-0238">DNA-binding</keyword>
<dbReference type="GO" id="GO:0006357">
    <property type="term" value="P:regulation of transcription by RNA polymerase II"/>
    <property type="evidence" value="ECO:0007669"/>
    <property type="project" value="TreeGrafter"/>
</dbReference>
<dbReference type="PANTHER" id="PTHR13006">
    <property type="entry name" value="PAPILLOMAVIRUS REGULATORY FACTOR PRF-1"/>
    <property type="match status" value="1"/>
</dbReference>
<dbReference type="AlphaFoldDB" id="A0A8J6L6G7"/>
<keyword evidence="2" id="KW-0479">Metal-binding</keyword>
<evidence type="ECO:0000256" key="8">
    <source>
        <dbReference type="ARBA" id="ARBA00023242"/>
    </source>
</evidence>
<dbReference type="GO" id="GO:0008270">
    <property type="term" value="F:zinc ion binding"/>
    <property type="evidence" value="ECO:0007669"/>
    <property type="project" value="UniProtKB-KW"/>
</dbReference>
<organism evidence="11 12">
    <name type="scientific">Tenebrio molitor</name>
    <name type="common">Yellow mealworm beetle</name>
    <dbReference type="NCBI Taxonomy" id="7067"/>
    <lineage>
        <taxon>Eukaryota</taxon>
        <taxon>Metazoa</taxon>
        <taxon>Ecdysozoa</taxon>
        <taxon>Arthropoda</taxon>
        <taxon>Hexapoda</taxon>
        <taxon>Insecta</taxon>
        <taxon>Pterygota</taxon>
        <taxon>Neoptera</taxon>
        <taxon>Endopterygota</taxon>
        <taxon>Coleoptera</taxon>
        <taxon>Polyphaga</taxon>
        <taxon>Cucujiformia</taxon>
        <taxon>Tenebrionidae</taxon>
        <taxon>Tenebrio</taxon>
    </lineage>
</organism>
<keyword evidence="8" id="KW-0539">Nucleus</keyword>
<evidence type="ECO:0000256" key="4">
    <source>
        <dbReference type="ARBA" id="ARBA00022833"/>
    </source>
</evidence>
<sequence>MSTGKRLAKRSIIGTRVCAPGEDGKYYSGVIQAVKTPANFVENNNCINLTPNTRYTVRFDSRQGNLGRTTAEFFEMDLIGPGFQSVLGLELVPDQKCFVTYNGREVSGEVCKHHLERDEVLIRIHPPGSEVKPEPLCGFAPDIHLSVAIGIGRGRCFHTCQRRTRKSKMGHQVAQKPGRRTRVRPHSGIDP</sequence>
<dbReference type="Pfam" id="PF15997">
    <property type="entry name" value="DUF4772"/>
    <property type="match status" value="1"/>
</dbReference>
<dbReference type="PANTHER" id="PTHR13006:SF9">
    <property type="entry name" value="GLUCOSE TRANSPORTER 4 ENHANCER FACTOR, ISOFORM G"/>
    <property type="match status" value="1"/>
</dbReference>
<evidence type="ECO:0000256" key="1">
    <source>
        <dbReference type="ARBA" id="ARBA00004123"/>
    </source>
</evidence>
<keyword evidence="3" id="KW-0863">Zinc-finger</keyword>
<proteinExistence type="predicted"/>
<reference evidence="11" key="2">
    <citation type="submission" date="2021-08" db="EMBL/GenBank/DDBJ databases">
        <authorList>
            <person name="Eriksson T."/>
        </authorList>
    </citation>
    <scope>NUCLEOTIDE SEQUENCE</scope>
    <source>
        <strain evidence="11">Stoneville</strain>
        <tissue evidence="11">Whole head</tissue>
    </source>
</reference>
<evidence type="ECO:0000256" key="3">
    <source>
        <dbReference type="ARBA" id="ARBA00022771"/>
    </source>
</evidence>
<evidence type="ECO:0000259" key="10">
    <source>
        <dbReference type="Pfam" id="PF15997"/>
    </source>
</evidence>
<keyword evidence="12" id="KW-1185">Reference proteome</keyword>
<dbReference type="GO" id="GO:0003700">
    <property type="term" value="F:DNA-binding transcription factor activity"/>
    <property type="evidence" value="ECO:0007669"/>
    <property type="project" value="TreeGrafter"/>
</dbReference>
<keyword evidence="5" id="KW-0805">Transcription regulation</keyword>
<evidence type="ECO:0000256" key="5">
    <source>
        <dbReference type="ARBA" id="ARBA00023015"/>
    </source>
</evidence>
<dbReference type="Gene3D" id="2.30.30.140">
    <property type="match status" value="1"/>
</dbReference>
<dbReference type="GO" id="GO:0000978">
    <property type="term" value="F:RNA polymerase II cis-regulatory region sequence-specific DNA binding"/>
    <property type="evidence" value="ECO:0007669"/>
    <property type="project" value="TreeGrafter"/>
</dbReference>
<dbReference type="InterPro" id="IPR052253">
    <property type="entry name" value="CR1/CR2-DNA-binding_regulator"/>
</dbReference>
<evidence type="ECO:0000313" key="12">
    <source>
        <dbReference type="Proteomes" id="UP000719412"/>
    </source>
</evidence>
<name>A0A8J6L6G7_TENMO</name>
<dbReference type="GO" id="GO:0005634">
    <property type="term" value="C:nucleus"/>
    <property type="evidence" value="ECO:0007669"/>
    <property type="project" value="UniProtKB-SubCell"/>
</dbReference>
<gene>
    <name evidence="11" type="ORF">GEV33_010426</name>
</gene>
<protein>
    <recommendedName>
        <fullName evidence="10">DUF4772 domain-containing protein</fullName>
    </recommendedName>
</protein>
<evidence type="ECO:0000256" key="6">
    <source>
        <dbReference type="ARBA" id="ARBA00023125"/>
    </source>
</evidence>
<accession>A0A8J6L6G7</accession>
<feature type="region of interest" description="Disordered" evidence="9">
    <location>
        <begin position="167"/>
        <end position="191"/>
    </location>
</feature>
<evidence type="ECO:0000256" key="2">
    <source>
        <dbReference type="ARBA" id="ARBA00022723"/>
    </source>
</evidence>
<reference evidence="11" key="1">
    <citation type="journal article" date="2020" name="J Insects Food Feed">
        <title>The yellow mealworm (Tenebrio molitor) genome: a resource for the emerging insects as food and feed industry.</title>
        <authorList>
            <person name="Eriksson T."/>
            <person name="Andere A."/>
            <person name="Kelstrup H."/>
            <person name="Emery V."/>
            <person name="Picard C."/>
        </authorList>
    </citation>
    <scope>NUCLEOTIDE SEQUENCE</scope>
    <source>
        <strain evidence="11">Stoneville</strain>
        <tissue evidence="11">Whole head</tissue>
    </source>
</reference>
<dbReference type="InterPro" id="IPR031940">
    <property type="entry name" value="DUF4772"/>
</dbReference>
<dbReference type="Proteomes" id="UP000719412">
    <property type="component" value="Unassembled WGS sequence"/>
</dbReference>
<comment type="caution">
    <text evidence="11">The sequence shown here is derived from an EMBL/GenBank/DDBJ whole genome shotgun (WGS) entry which is preliminary data.</text>
</comment>
<comment type="subcellular location">
    <subcellularLocation>
        <location evidence="1">Nucleus</location>
    </subcellularLocation>
</comment>